<dbReference type="InterPro" id="IPR016181">
    <property type="entry name" value="Acyl_CoA_acyltransferase"/>
</dbReference>
<dbReference type="Proteomes" id="UP000190162">
    <property type="component" value="Unassembled WGS sequence"/>
</dbReference>
<keyword evidence="3" id="KW-1185">Reference proteome</keyword>
<dbReference type="PANTHER" id="PTHR47017:SF1">
    <property type="entry name" value="ACYL-COA"/>
    <property type="match status" value="1"/>
</dbReference>
<proteinExistence type="predicted"/>
<gene>
    <name evidence="2" type="ORF">SAMN02745132_03937</name>
</gene>
<dbReference type="AlphaFoldDB" id="A0A1T4VJT2"/>
<keyword evidence="1" id="KW-0175">Coiled coil</keyword>
<organism evidence="2 3">
    <name type="scientific">Enterovibrio nigricans DSM 22720</name>
    <dbReference type="NCBI Taxonomy" id="1121868"/>
    <lineage>
        <taxon>Bacteria</taxon>
        <taxon>Pseudomonadati</taxon>
        <taxon>Pseudomonadota</taxon>
        <taxon>Gammaproteobacteria</taxon>
        <taxon>Vibrionales</taxon>
        <taxon>Vibrionaceae</taxon>
        <taxon>Enterovibrio</taxon>
    </lineage>
</organism>
<dbReference type="Pfam" id="PF04339">
    <property type="entry name" value="FemAB_like"/>
    <property type="match status" value="1"/>
</dbReference>
<sequence length="296" mass="34153">MTQESTEENVTTDVELRCQTITSIGDISPEDWHTLVKSPYPFLRHAFLLALEQTKAVGLKSGWLPQYLVVYRVDRLIAAAPCFIKTHPYGEYVFDWAWAEAYEDAGLDYYPKLLCAIPFTPATGPRFLCREDEDEDQMRLLLANAMRSVVEQTTCSSAHILFPQRALCEKVTPLGYLERHAVQFHWQNKNYGAFDDFLAQMTARKRKNIRKERQRIEQQQIDVEVFEGENITQTHWAVFSRFYTNTYLKRSGHTGYLNAELFHQLGKTMSDALVMVLASVNDDYVAGGLCCLNRWN</sequence>
<dbReference type="PANTHER" id="PTHR47017">
    <property type="entry name" value="ACYL-COA"/>
    <property type="match status" value="1"/>
</dbReference>
<dbReference type="InterPro" id="IPR007434">
    <property type="entry name" value="FemAB-like"/>
</dbReference>
<reference evidence="3" key="1">
    <citation type="submission" date="2017-02" db="EMBL/GenBank/DDBJ databases">
        <authorList>
            <person name="Varghese N."/>
            <person name="Submissions S."/>
        </authorList>
    </citation>
    <scope>NUCLEOTIDE SEQUENCE [LARGE SCALE GENOMIC DNA]</scope>
    <source>
        <strain evidence="3">DSM 22720</strain>
    </source>
</reference>
<evidence type="ECO:0008006" key="4">
    <source>
        <dbReference type="Google" id="ProtNLM"/>
    </source>
</evidence>
<protein>
    <recommendedName>
        <fullName evidence="4">GNAT family N-acetyltransferase</fullName>
    </recommendedName>
</protein>
<name>A0A1T4VJT2_9GAMM</name>
<dbReference type="Gene3D" id="3.40.630.30">
    <property type="match status" value="1"/>
</dbReference>
<feature type="coiled-coil region" evidence="1">
    <location>
        <begin position="199"/>
        <end position="229"/>
    </location>
</feature>
<accession>A0A1T4VJT2</accession>
<dbReference type="RefSeq" id="WP_078754086.1">
    <property type="nucleotide sequence ID" value="NZ_FUXU01000078.1"/>
</dbReference>
<dbReference type="OrthoDB" id="9776898at2"/>
<evidence type="ECO:0000256" key="1">
    <source>
        <dbReference type="SAM" id="Coils"/>
    </source>
</evidence>
<evidence type="ECO:0000313" key="3">
    <source>
        <dbReference type="Proteomes" id="UP000190162"/>
    </source>
</evidence>
<evidence type="ECO:0000313" key="2">
    <source>
        <dbReference type="EMBL" id="SKA65209.1"/>
    </source>
</evidence>
<dbReference type="SUPFAM" id="SSF55729">
    <property type="entry name" value="Acyl-CoA N-acyltransferases (Nat)"/>
    <property type="match status" value="1"/>
</dbReference>
<dbReference type="EMBL" id="FUXU01000078">
    <property type="protein sequence ID" value="SKA65209.1"/>
    <property type="molecule type" value="Genomic_DNA"/>
</dbReference>